<dbReference type="InterPro" id="IPR005801">
    <property type="entry name" value="ADC_synthase"/>
</dbReference>
<sequence length="507" mass="55952">MPTIERIGVRIASDDLPPHDPLDLYTRLRGFHRQEEVFLFESVEGSGRDRRSAVVGVGRLAEIRMYDGHVDIDGAPAVVRALVLAGEQAGLVAEGTAPAPGVRRLRITDADRFWELPARAQRLFAVDTDVPVTSYAFGFLTSLAYESVWHMESLPERTKAPHGPDVTLTLFRDTVWYDLVRGTVRLLRAESDAFTERTAPAETIAAAALEAAGNTADGPAPDVPGAPAPLSVHDSVDRETFLEWADRCLEHIRVGDIYQIQIGHRIDVRTELTPPDVYRRLRGRNPSPYLYLMPRAGGMLIGASPELFFRIEGGELVMRPIAGTAPRGPDEEENARRVKEMRESVKERAEHIMLVDLCRNDIGRVCRPGTLPVDRLMAVEGYSHVFHLVSTVSGRLEEGVDTWQAVRATFPAGTMTGAPKVRAMEIIDSLERERRGSYAGAVGLVDVRGWSELALCIRTIEYDGTTYSTQSSAGLVAQSEPEAEWRETLAKMGAAYWALTGEELLPC</sequence>
<evidence type="ECO:0000313" key="3">
    <source>
        <dbReference type="EMBL" id="GAA2398858.1"/>
    </source>
</evidence>
<protein>
    <submittedName>
        <fullName evidence="3">Chorismate-binding protein</fullName>
    </submittedName>
</protein>
<name>A0ABN3I9W9_9ACTN</name>
<evidence type="ECO:0000313" key="4">
    <source>
        <dbReference type="Proteomes" id="UP001500058"/>
    </source>
</evidence>
<dbReference type="Proteomes" id="UP001500058">
    <property type="component" value="Unassembled WGS sequence"/>
</dbReference>
<dbReference type="PRINTS" id="PR00095">
    <property type="entry name" value="ANTSNTHASEI"/>
</dbReference>
<comment type="caution">
    <text evidence="3">The sequence shown here is derived from an EMBL/GenBank/DDBJ whole genome shotgun (WGS) entry which is preliminary data.</text>
</comment>
<organism evidence="3 4">
    <name type="scientific">Streptomyces glaucosporus</name>
    <dbReference type="NCBI Taxonomy" id="284044"/>
    <lineage>
        <taxon>Bacteria</taxon>
        <taxon>Bacillati</taxon>
        <taxon>Actinomycetota</taxon>
        <taxon>Actinomycetes</taxon>
        <taxon>Kitasatosporales</taxon>
        <taxon>Streptomycetaceae</taxon>
        <taxon>Streptomyces</taxon>
    </lineage>
</organism>
<dbReference type="PANTHER" id="PTHR11236:SF9">
    <property type="entry name" value="ANTHRANILATE SYNTHASE COMPONENT 1"/>
    <property type="match status" value="1"/>
</dbReference>
<dbReference type="InterPro" id="IPR019999">
    <property type="entry name" value="Anth_synth_I-like"/>
</dbReference>
<dbReference type="SUPFAM" id="SSF56322">
    <property type="entry name" value="ADC synthase"/>
    <property type="match status" value="1"/>
</dbReference>
<dbReference type="Pfam" id="PF00425">
    <property type="entry name" value="Chorismate_bind"/>
    <property type="match status" value="1"/>
</dbReference>
<dbReference type="EMBL" id="BAAATJ010000010">
    <property type="protein sequence ID" value="GAA2398858.1"/>
    <property type="molecule type" value="Genomic_DNA"/>
</dbReference>
<feature type="domain" description="Anthranilate synthase component I N-terminal" evidence="2">
    <location>
        <begin position="20"/>
        <end position="184"/>
    </location>
</feature>
<dbReference type="RefSeq" id="WP_344631156.1">
    <property type="nucleotide sequence ID" value="NZ_BAAATJ010000010.1"/>
</dbReference>
<evidence type="ECO:0000259" key="2">
    <source>
        <dbReference type="Pfam" id="PF04715"/>
    </source>
</evidence>
<accession>A0ABN3I9W9</accession>
<reference evidence="3 4" key="1">
    <citation type="journal article" date="2019" name="Int. J. Syst. Evol. Microbiol.">
        <title>The Global Catalogue of Microorganisms (GCM) 10K type strain sequencing project: providing services to taxonomists for standard genome sequencing and annotation.</title>
        <authorList>
            <consortium name="The Broad Institute Genomics Platform"/>
            <consortium name="The Broad Institute Genome Sequencing Center for Infectious Disease"/>
            <person name="Wu L."/>
            <person name="Ma J."/>
        </authorList>
    </citation>
    <scope>NUCLEOTIDE SEQUENCE [LARGE SCALE GENOMIC DNA]</scope>
    <source>
        <strain evidence="3 4">JCM 6921</strain>
    </source>
</reference>
<proteinExistence type="predicted"/>
<dbReference type="InterPro" id="IPR006805">
    <property type="entry name" value="Anth_synth_I_N"/>
</dbReference>
<dbReference type="Gene3D" id="3.60.120.10">
    <property type="entry name" value="Anthranilate synthase"/>
    <property type="match status" value="1"/>
</dbReference>
<gene>
    <name evidence="3" type="ORF">GCM10010420_26390</name>
</gene>
<dbReference type="InterPro" id="IPR015890">
    <property type="entry name" value="Chorismate_C"/>
</dbReference>
<evidence type="ECO:0000259" key="1">
    <source>
        <dbReference type="Pfam" id="PF00425"/>
    </source>
</evidence>
<feature type="domain" description="Chorismate-utilising enzyme C-terminal" evidence="1">
    <location>
        <begin position="238"/>
        <end position="491"/>
    </location>
</feature>
<keyword evidence="4" id="KW-1185">Reference proteome</keyword>
<dbReference type="PANTHER" id="PTHR11236">
    <property type="entry name" value="AMINOBENZOATE/ANTHRANILATE SYNTHASE"/>
    <property type="match status" value="1"/>
</dbReference>
<dbReference type="Pfam" id="PF04715">
    <property type="entry name" value="Anth_synt_I_N"/>
    <property type="match status" value="1"/>
</dbReference>